<dbReference type="InterPro" id="IPR014347">
    <property type="entry name" value="Tautomerase/MIF_sf"/>
</dbReference>
<dbReference type="Gene3D" id="3.30.429.10">
    <property type="entry name" value="Macrophage Migration Inhibitory Factor"/>
    <property type="match status" value="1"/>
</dbReference>
<dbReference type="PANTHER" id="PTHR11954:SF6">
    <property type="entry name" value="MACROPHAGE MIGRATION INHIBITORY FACTOR"/>
    <property type="match status" value="1"/>
</dbReference>
<name>A0A9Q0RNF9_BLOTA</name>
<evidence type="ECO:0000256" key="9">
    <source>
        <dbReference type="ARBA" id="ARBA00039086"/>
    </source>
</evidence>
<dbReference type="EC" id="5.3.2.1" evidence="9"/>
<comment type="subcellular location">
    <subcellularLocation>
        <location evidence="1">Secreted</location>
    </subcellularLocation>
</comment>
<comment type="catalytic activity">
    <reaction evidence="6">
        <text>3-phenylpyruvate = enol-phenylpyruvate</text>
        <dbReference type="Rhea" id="RHEA:17097"/>
        <dbReference type="ChEBI" id="CHEBI:16815"/>
        <dbReference type="ChEBI" id="CHEBI:18005"/>
        <dbReference type="EC" id="5.3.2.1"/>
    </reaction>
</comment>
<dbReference type="InterPro" id="IPR001398">
    <property type="entry name" value="Macrophage_inhib_fac"/>
</dbReference>
<dbReference type="GO" id="GO:0005615">
    <property type="term" value="C:extracellular space"/>
    <property type="evidence" value="ECO:0007669"/>
    <property type="project" value="UniProtKB-KW"/>
</dbReference>
<accession>A0A9Q0RNF9</accession>
<evidence type="ECO:0000256" key="4">
    <source>
        <dbReference type="ARBA" id="ARBA00022525"/>
    </source>
</evidence>
<comment type="caution">
    <text evidence="13">The sequence shown here is derived from an EMBL/GenBank/DDBJ whole genome shotgun (WGS) entry which is preliminary data.</text>
</comment>
<evidence type="ECO:0000313" key="13">
    <source>
        <dbReference type="EMBL" id="KAJ6222368.1"/>
    </source>
</evidence>
<dbReference type="EC" id="5.3.3.12" evidence="8"/>
<evidence type="ECO:0000256" key="7">
    <source>
        <dbReference type="ARBA" id="ARBA00036823"/>
    </source>
</evidence>
<dbReference type="EMBL" id="JAPWDV010000001">
    <property type="protein sequence ID" value="KAJ6222368.1"/>
    <property type="molecule type" value="Genomic_DNA"/>
</dbReference>
<sequence length="118" mass="12807">MPVFELKTNIAEEKIPKNLAINLVSVVADALHKPAEYVVVEIKGSCNLSFGGTNEPAGLGKLASIGGINRESNKVLSKKIMAYLEKELGLSSARIYIQFIDLSKECVGFKGTTFDDFL</sequence>
<reference evidence="13" key="1">
    <citation type="submission" date="2022-12" db="EMBL/GenBank/DDBJ databases">
        <title>Genome assemblies of Blomia tropicalis.</title>
        <authorList>
            <person name="Cui Y."/>
        </authorList>
    </citation>
    <scope>NUCLEOTIDE SEQUENCE</scope>
    <source>
        <tissue evidence="13">Adult mites</tissue>
    </source>
</reference>
<evidence type="ECO:0000256" key="6">
    <source>
        <dbReference type="ARBA" id="ARBA00036735"/>
    </source>
</evidence>
<dbReference type="SUPFAM" id="SSF55331">
    <property type="entry name" value="Tautomerase/MIF"/>
    <property type="match status" value="1"/>
</dbReference>
<evidence type="ECO:0000313" key="14">
    <source>
        <dbReference type="Proteomes" id="UP001142055"/>
    </source>
</evidence>
<dbReference type="GO" id="GO:0050178">
    <property type="term" value="F:phenylpyruvate tautomerase activity"/>
    <property type="evidence" value="ECO:0007669"/>
    <property type="project" value="UniProtKB-EC"/>
</dbReference>
<dbReference type="Pfam" id="PF01187">
    <property type="entry name" value="MIF"/>
    <property type="match status" value="1"/>
</dbReference>
<proteinExistence type="inferred from homology"/>
<dbReference type="Proteomes" id="UP001142055">
    <property type="component" value="Chromosome 1"/>
</dbReference>
<evidence type="ECO:0000256" key="8">
    <source>
        <dbReference type="ARBA" id="ARBA00038932"/>
    </source>
</evidence>
<keyword evidence="3" id="KW-0202">Cytokine</keyword>
<evidence type="ECO:0000256" key="10">
    <source>
        <dbReference type="ARBA" id="ARBA00041631"/>
    </source>
</evidence>
<dbReference type="GO" id="GO:0004167">
    <property type="term" value="F:dopachrome isomerase activity"/>
    <property type="evidence" value="ECO:0007669"/>
    <property type="project" value="UniProtKB-EC"/>
</dbReference>
<organism evidence="13 14">
    <name type="scientific">Blomia tropicalis</name>
    <name type="common">Mite</name>
    <dbReference type="NCBI Taxonomy" id="40697"/>
    <lineage>
        <taxon>Eukaryota</taxon>
        <taxon>Metazoa</taxon>
        <taxon>Ecdysozoa</taxon>
        <taxon>Arthropoda</taxon>
        <taxon>Chelicerata</taxon>
        <taxon>Arachnida</taxon>
        <taxon>Acari</taxon>
        <taxon>Acariformes</taxon>
        <taxon>Sarcoptiformes</taxon>
        <taxon>Astigmata</taxon>
        <taxon>Glycyphagoidea</taxon>
        <taxon>Echimyopodidae</taxon>
        <taxon>Blomia</taxon>
    </lineage>
</organism>
<comment type="catalytic activity">
    <reaction evidence="7">
        <text>L-dopachrome = 5,6-dihydroxyindole-2-carboxylate</text>
        <dbReference type="Rhea" id="RHEA:13041"/>
        <dbReference type="ChEBI" id="CHEBI:16875"/>
        <dbReference type="ChEBI" id="CHEBI:57509"/>
        <dbReference type="EC" id="5.3.3.12"/>
    </reaction>
</comment>
<dbReference type="OrthoDB" id="255819at2759"/>
<evidence type="ECO:0000256" key="12">
    <source>
        <dbReference type="ARBA" id="ARBA00042730"/>
    </source>
</evidence>
<protein>
    <recommendedName>
        <fullName evidence="12">L-dopachrome isomerase</fullName>
        <ecNumber evidence="9">5.3.2.1</ecNumber>
        <ecNumber evidence="8">5.3.3.12</ecNumber>
    </recommendedName>
    <alternativeName>
        <fullName evidence="10">L-dopachrome tautomerase</fullName>
    </alternativeName>
    <alternativeName>
        <fullName evidence="11">Phenylpyruvate tautomerase</fullName>
    </alternativeName>
</protein>
<evidence type="ECO:0000256" key="1">
    <source>
        <dbReference type="ARBA" id="ARBA00004613"/>
    </source>
</evidence>
<gene>
    <name evidence="13" type="ORF">RDWZM_000913</name>
</gene>
<comment type="similarity">
    <text evidence="2">Belongs to the MIF family.</text>
</comment>
<dbReference type="OMA" id="YINFFDM"/>
<keyword evidence="14" id="KW-1185">Reference proteome</keyword>
<evidence type="ECO:0000256" key="2">
    <source>
        <dbReference type="ARBA" id="ARBA00005851"/>
    </source>
</evidence>
<keyword evidence="4" id="KW-0964">Secreted</keyword>
<keyword evidence="5" id="KW-0413">Isomerase</keyword>
<dbReference type="AlphaFoldDB" id="A0A9Q0RNF9"/>
<evidence type="ECO:0000256" key="3">
    <source>
        <dbReference type="ARBA" id="ARBA00022514"/>
    </source>
</evidence>
<evidence type="ECO:0000256" key="11">
    <source>
        <dbReference type="ARBA" id="ARBA00041912"/>
    </source>
</evidence>
<evidence type="ECO:0000256" key="5">
    <source>
        <dbReference type="ARBA" id="ARBA00023235"/>
    </source>
</evidence>
<dbReference type="GO" id="GO:0005125">
    <property type="term" value="F:cytokine activity"/>
    <property type="evidence" value="ECO:0007669"/>
    <property type="project" value="UniProtKB-KW"/>
</dbReference>
<dbReference type="PANTHER" id="PTHR11954">
    <property type="entry name" value="D-DOPACHROME DECARBOXYLASE"/>
    <property type="match status" value="1"/>
</dbReference>